<dbReference type="GO" id="GO:0008324">
    <property type="term" value="F:monoatomic cation transmembrane transporter activity"/>
    <property type="evidence" value="ECO:0007669"/>
    <property type="project" value="InterPro"/>
</dbReference>
<dbReference type="Proteomes" id="UP000279841">
    <property type="component" value="Chromosome"/>
</dbReference>
<reference evidence="2 3" key="1">
    <citation type="submission" date="2018-10" db="EMBL/GenBank/DDBJ databases">
        <authorList>
            <person name="Peiro R."/>
            <person name="Begona"/>
            <person name="Cbmso G."/>
            <person name="Lopez M."/>
            <person name="Gonzalez S."/>
            <person name="Sacristan E."/>
            <person name="Castillo E."/>
        </authorList>
    </citation>
    <scope>NUCLEOTIDE SEQUENCE [LARGE SCALE GENOMIC DNA]</scope>
    <source>
        <strain evidence="2">TTHNAR1</strain>
    </source>
</reference>
<protein>
    <recommendedName>
        <fullName evidence="1">RCK C-terminal domain-containing protein</fullName>
    </recommendedName>
</protein>
<dbReference type="SUPFAM" id="SSF51735">
    <property type="entry name" value="NAD(P)-binding Rossmann-fold domains"/>
    <property type="match status" value="1"/>
</dbReference>
<dbReference type="AlphaFoldDB" id="A0A3P4ATH8"/>
<dbReference type="Gene3D" id="3.40.50.12370">
    <property type="match status" value="1"/>
</dbReference>
<dbReference type="PANTHER" id="PTHR30445">
    <property type="entry name" value="K(+)_H(+) ANTIPORTER SUBUNIT KHTT"/>
    <property type="match status" value="1"/>
</dbReference>
<dbReference type="EMBL" id="LR027517">
    <property type="protein sequence ID" value="VCU53698.1"/>
    <property type="molecule type" value="Genomic_DNA"/>
</dbReference>
<gene>
    <name evidence="2" type="ORF">TTHN1_01480</name>
</gene>
<dbReference type="InterPro" id="IPR003148">
    <property type="entry name" value="RCK_N"/>
</dbReference>
<dbReference type="Pfam" id="PF02080">
    <property type="entry name" value="TrkA_C"/>
    <property type="match status" value="1"/>
</dbReference>
<dbReference type="PANTHER" id="PTHR30445:SF3">
    <property type="entry name" value="TRANSPORT PROTEIN YIDE-RELATED"/>
    <property type="match status" value="1"/>
</dbReference>
<accession>A0A3P4ATH8</accession>
<sequence length="430" mass="47760">MSVILLGLGRYVEEIVEVVSAISDVVLVERDEARLRAFLEKAPVANLRALPGSATDVGLWKEVDLEAAEAVISFLSVEATLDVARLLRKALGYRGKIVHVSKARPDPQAVRELDLEVVSIPEVLGAILRNLLQGQGIVRYPVGIGLRKGEVVEVLITESSPAVYARLRELRQPGARVALVYREGSPILPRADFRVQPGDRLLVVGDPRGVEIFVGAVIRGEPTFPRRFGSVGALCRAEDEEALYLKERLKVRDWVEACEDPKGVAEVGVFLARDRDWVRRAFQEGYPFPSFHLRGTHPYRSILVSANTEALSPLLASAMDLARIFGSEVYVLFVSRVEAFMPPEEKELLENLKLLVERARKTSGLEVHLIRKEGNPVRETLKLLKGKFNLLALGYTPGRRTAFFRPYVPQLLAQASPVSTLLVPEVNLER</sequence>
<dbReference type="InterPro" id="IPR036721">
    <property type="entry name" value="RCK_C_sf"/>
</dbReference>
<dbReference type="Gene3D" id="3.30.70.1450">
    <property type="entry name" value="Regulator of K+ conductance, C-terminal domain"/>
    <property type="match status" value="1"/>
</dbReference>
<dbReference type="GO" id="GO:0006813">
    <property type="term" value="P:potassium ion transport"/>
    <property type="evidence" value="ECO:0007669"/>
    <property type="project" value="InterPro"/>
</dbReference>
<dbReference type="PROSITE" id="PS51202">
    <property type="entry name" value="RCK_C"/>
    <property type="match status" value="1"/>
</dbReference>
<dbReference type="SUPFAM" id="SSF52402">
    <property type="entry name" value="Adenine nucleotide alpha hydrolases-like"/>
    <property type="match status" value="1"/>
</dbReference>
<evidence type="ECO:0000313" key="3">
    <source>
        <dbReference type="Proteomes" id="UP000279841"/>
    </source>
</evidence>
<proteinExistence type="predicted"/>
<dbReference type="InterPro" id="IPR036291">
    <property type="entry name" value="NAD(P)-bd_dom_sf"/>
</dbReference>
<evidence type="ECO:0000313" key="2">
    <source>
        <dbReference type="EMBL" id="VCU53698.1"/>
    </source>
</evidence>
<dbReference type="SUPFAM" id="SSF116726">
    <property type="entry name" value="TrkA C-terminal domain-like"/>
    <property type="match status" value="1"/>
</dbReference>
<dbReference type="RefSeq" id="WP_014509875.1">
    <property type="nucleotide sequence ID" value="NZ_LR027517.1"/>
</dbReference>
<dbReference type="InterPro" id="IPR050144">
    <property type="entry name" value="AAE_transporter"/>
</dbReference>
<feature type="domain" description="RCK C-terminal" evidence="1">
    <location>
        <begin position="139"/>
        <end position="219"/>
    </location>
</feature>
<dbReference type="InterPro" id="IPR006037">
    <property type="entry name" value="RCK_C"/>
</dbReference>
<dbReference type="Gene3D" id="3.40.50.720">
    <property type="entry name" value="NAD(P)-binding Rossmann-like Domain"/>
    <property type="match status" value="1"/>
</dbReference>
<dbReference type="Pfam" id="PF02254">
    <property type="entry name" value="TrkA_N"/>
    <property type="match status" value="1"/>
</dbReference>
<organism evidence="2 3">
    <name type="scientific">Thermus thermophilus</name>
    <dbReference type="NCBI Taxonomy" id="274"/>
    <lineage>
        <taxon>Bacteria</taxon>
        <taxon>Thermotogati</taxon>
        <taxon>Deinococcota</taxon>
        <taxon>Deinococci</taxon>
        <taxon>Thermales</taxon>
        <taxon>Thermaceae</taxon>
        <taxon>Thermus</taxon>
    </lineage>
</organism>
<evidence type="ECO:0000259" key="1">
    <source>
        <dbReference type="PROSITE" id="PS51202"/>
    </source>
</evidence>
<name>A0A3P4ATH8_THETH</name>